<dbReference type="SUPFAM" id="SSF53335">
    <property type="entry name" value="S-adenosyl-L-methionine-dependent methyltransferases"/>
    <property type="match status" value="1"/>
</dbReference>
<dbReference type="GO" id="GO:0032259">
    <property type="term" value="P:methylation"/>
    <property type="evidence" value="ECO:0007669"/>
    <property type="project" value="UniProtKB-KW"/>
</dbReference>
<dbReference type="Proteomes" id="UP000019443">
    <property type="component" value="Chromosome"/>
</dbReference>
<feature type="domain" description="Methyltransferase type 11" evidence="1">
    <location>
        <begin position="43"/>
        <end position="136"/>
    </location>
</feature>
<keyword evidence="2" id="KW-0808">Transferase</keyword>
<dbReference type="PANTHER" id="PTHR43464:SF23">
    <property type="entry name" value="JUVENILE HORMONE ACID O-METHYLTRANSFERASE"/>
    <property type="match status" value="1"/>
</dbReference>
<keyword evidence="2" id="KW-0489">Methyltransferase</keyword>
<dbReference type="EMBL" id="HG916852">
    <property type="protein sequence ID" value="CDM58506.1"/>
    <property type="molecule type" value="Genomic_DNA"/>
</dbReference>
<dbReference type="EC" id="2.1.1.-" evidence="2"/>
<evidence type="ECO:0000313" key="2">
    <source>
        <dbReference type="EMBL" id="CDM58506.1"/>
    </source>
</evidence>
<name>W6RW75_9HYPH</name>
<reference evidence="2" key="1">
    <citation type="submission" date="2013-11" db="EMBL/GenBank/DDBJ databases">
        <title>Draft genome sequence of the broad-host-range Rhizobium sp. LPU83 strain, a member of the low-genetic diversity Oregon-like Rhizobium sp. group.</title>
        <authorList>
            <person name="Wibberg D."/>
            <person name="Puehler A."/>
            <person name="Schlueter A."/>
        </authorList>
    </citation>
    <scope>NUCLEOTIDE SEQUENCE [LARGE SCALE GENOMIC DNA]</scope>
    <source>
        <strain evidence="2">LPU83</strain>
    </source>
</reference>
<dbReference type="CDD" id="cd02440">
    <property type="entry name" value="AdoMet_MTases"/>
    <property type="match status" value="1"/>
</dbReference>
<proteinExistence type="predicted"/>
<dbReference type="InterPro" id="IPR029063">
    <property type="entry name" value="SAM-dependent_MTases_sf"/>
</dbReference>
<dbReference type="GO" id="GO:0010420">
    <property type="term" value="F:polyprenyldihydroxybenzoate methyltransferase activity"/>
    <property type="evidence" value="ECO:0007669"/>
    <property type="project" value="TreeGrafter"/>
</dbReference>
<dbReference type="AlphaFoldDB" id="W6RW75"/>
<dbReference type="KEGG" id="rhl:LPU83_2855"/>
<dbReference type="PATRIC" id="fig|348824.6.peg.3079"/>
<sequence>MRGLYRVLVGQASQLSRSLHGLDGAHWESIQAVLPDLHGTRIVDLGCGSGWFARCAARQGAKSVFGFDISERMIDRARRHTVNHSVSDEIANLERPQLLPASFDLGYSSLAFHDIEDFTRLSATIHRARVPGADVVFFDRASDLYGAGQSRLGGGWRRAPDLAA</sequence>
<gene>
    <name evidence="2" type="ORF">LPU83_2855</name>
</gene>
<keyword evidence="3" id="KW-1185">Reference proteome</keyword>
<accession>W6RW75</accession>
<dbReference type="Gene3D" id="3.40.50.150">
    <property type="entry name" value="Vaccinia Virus protein VP39"/>
    <property type="match status" value="1"/>
</dbReference>
<dbReference type="HOGENOM" id="CLU_049749_6_0_5"/>
<evidence type="ECO:0000313" key="3">
    <source>
        <dbReference type="Proteomes" id="UP000019443"/>
    </source>
</evidence>
<dbReference type="InterPro" id="IPR013216">
    <property type="entry name" value="Methyltransf_11"/>
</dbReference>
<protein>
    <submittedName>
        <fullName evidence="2">Methyltransferase type 11</fullName>
        <ecNumber evidence="2">2.1.1.-</ecNumber>
    </submittedName>
</protein>
<dbReference type="eggNOG" id="COG2226">
    <property type="taxonomic scope" value="Bacteria"/>
</dbReference>
<dbReference type="Pfam" id="PF08241">
    <property type="entry name" value="Methyltransf_11"/>
    <property type="match status" value="1"/>
</dbReference>
<dbReference type="PANTHER" id="PTHR43464">
    <property type="entry name" value="METHYLTRANSFERASE"/>
    <property type="match status" value="1"/>
</dbReference>
<evidence type="ECO:0000259" key="1">
    <source>
        <dbReference type="Pfam" id="PF08241"/>
    </source>
</evidence>
<organism evidence="2 3">
    <name type="scientific">Rhizobium favelukesii</name>
    <dbReference type="NCBI Taxonomy" id="348824"/>
    <lineage>
        <taxon>Bacteria</taxon>
        <taxon>Pseudomonadati</taxon>
        <taxon>Pseudomonadota</taxon>
        <taxon>Alphaproteobacteria</taxon>
        <taxon>Hyphomicrobiales</taxon>
        <taxon>Rhizobiaceae</taxon>
        <taxon>Rhizobium/Agrobacterium group</taxon>
        <taxon>Rhizobium</taxon>
    </lineage>
</organism>